<dbReference type="NCBIfam" id="TIGR00054">
    <property type="entry name" value="RIP metalloprotease RseP"/>
    <property type="match status" value="1"/>
</dbReference>
<dbReference type="EC" id="3.4.24.-" evidence="11"/>
<evidence type="ECO:0000256" key="8">
    <source>
        <dbReference type="ARBA" id="ARBA00022989"/>
    </source>
</evidence>
<evidence type="ECO:0000313" key="14">
    <source>
        <dbReference type="Proteomes" id="UP000177507"/>
    </source>
</evidence>
<dbReference type="GO" id="GO:0046872">
    <property type="term" value="F:metal ion binding"/>
    <property type="evidence" value="ECO:0007669"/>
    <property type="project" value="UniProtKB-KW"/>
</dbReference>
<keyword evidence="5 11" id="KW-0812">Transmembrane</keyword>
<feature type="transmembrane region" description="Helical" evidence="11">
    <location>
        <begin position="287"/>
        <end position="307"/>
    </location>
</feature>
<keyword evidence="10 11" id="KW-0472">Membrane</keyword>
<dbReference type="CDD" id="cd06163">
    <property type="entry name" value="S2P-M50_PDZ_RseP-like"/>
    <property type="match status" value="1"/>
</dbReference>
<name>A0A1F8EYZ0_9BACT</name>
<evidence type="ECO:0000256" key="5">
    <source>
        <dbReference type="ARBA" id="ARBA00022692"/>
    </source>
</evidence>
<comment type="caution">
    <text evidence="13">The sequence shown here is derived from an EMBL/GenBank/DDBJ whole genome shotgun (WGS) entry which is preliminary data.</text>
</comment>
<evidence type="ECO:0000256" key="2">
    <source>
        <dbReference type="ARBA" id="ARBA00004141"/>
    </source>
</evidence>
<comment type="cofactor">
    <cofactor evidence="1 11">
        <name>Zn(2+)</name>
        <dbReference type="ChEBI" id="CHEBI:29105"/>
    </cofactor>
</comment>
<evidence type="ECO:0000256" key="9">
    <source>
        <dbReference type="ARBA" id="ARBA00023049"/>
    </source>
</evidence>
<evidence type="ECO:0000256" key="7">
    <source>
        <dbReference type="ARBA" id="ARBA00022833"/>
    </source>
</evidence>
<dbReference type="STRING" id="1802668.A2831_03285"/>
<evidence type="ECO:0000259" key="12">
    <source>
        <dbReference type="Pfam" id="PF02163"/>
    </source>
</evidence>
<keyword evidence="4 13" id="KW-0645">Protease</keyword>
<dbReference type="SUPFAM" id="SSF50156">
    <property type="entry name" value="PDZ domain-like"/>
    <property type="match status" value="1"/>
</dbReference>
<organism evidence="13 14">
    <name type="scientific">Candidatus Yanofskybacteria bacterium RIFCSPHIGHO2_01_FULL_44_17</name>
    <dbReference type="NCBI Taxonomy" id="1802668"/>
    <lineage>
        <taxon>Bacteria</taxon>
        <taxon>Candidatus Yanofskyibacteriota</taxon>
    </lineage>
</organism>
<reference evidence="13 14" key="1">
    <citation type="journal article" date="2016" name="Nat. Commun.">
        <title>Thousands of microbial genomes shed light on interconnected biogeochemical processes in an aquifer system.</title>
        <authorList>
            <person name="Anantharaman K."/>
            <person name="Brown C.T."/>
            <person name="Hug L.A."/>
            <person name="Sharon I."/>
            <person name="Castelle C.J."/>
            <person name="Probst A.J."/>
            <person name="Thomas B.C."/>
            <person name="Singh A."/>
            <person name="Wilkins M.J."/>
            <person name="Karaoz U."/>
            <person name="Brodie E.L."/>
            <person name="Williams K.H."/>
            <person name="Hubbard S.S."/>
            <person name="Banfield J.F."/>
        </authorList>
    </citation>
    <scope>NUCLEOTIDE SEQUENCE [LARGE SCALE GENOMIC DNA]</scope>
</reference>
<dbReference type="Gene3D" id="2.30.42.10">
    <property type="match status" value="1"/>
</dbReference>
<dbReference type="InterPro" id="IPR004387">
    <property type="entry name" value="Pept_M50_Zn"/>
</dbReference>
<feature type="transmembrane region" description="Helical" evidence="11">
    <location>
        <begin position="334"/>
        <end position="353"/>
    </location>
</feature>
<dbReference type="InterPro" id="IPR008915">
    <property type="entry name" value="Peptidase_M50"/>
</dbReference>
<dbReference type="GO" id="GO:0006508">
    <property type="term" value="P:proteolysis"/>
    <property type="evidence" value="ECO:0007669"/>
    <property type="project" value="UniProtKB-KW"/>
</dbReference>
<evidence type="ECO:0000256" key="4">
    <source>
        <dbReference type="ARBA" id="ARBA00022670"/>
    </source>
</evidence>
<evidence type="ECO:0000256" key="1">
    <source>
        <dbReference type="ARBA" id="ARBA00001947"/>
    </source>
</evidence>
<evidence type="ECO:0000256" key="3">
    <source>
        <dbReference type="ARBA" id="ARBA00007931"/>
    </source>
</evidence>
<comment type="subcellular location">
    <subcellularLocation>
        <location evidence="2">Membrane</location>
        <topology evidence="2">Multi-pass membrane protein</topology>
    </subcellularLocation>
</comment>
<accession>A0A1F8EYZ0</accession>
<feature type="domain" description="Peptidase M50" evidence="12">
    <location>
        <begin position="7"/>
        <end position="347"/>
    </location>
</feature>
<gene>
    <name evidence="13" type="ORF">A2831_03285</name>
</gene>
<evidence type="ECO:0000256" key="10">
    <source>
        <dbReference type="ARBA" id="ARBA00023136"/>
    </source>
</evidence>
<proteinExistence type="inferred from homology"/>
<dbReference type="GO" id="GO:0016020">
    <property type="term" value="C:membrane"/>
    <property type="evidence" value="ECO:0007669"/>
    <property type="project" value="UniProtKB-SubCell"/>
</dbReference>
<dbReference type="Proteomes" id="UP000177507">
    <property type="component" value="Unassembled WGS sequence"/>
</dbReference>
<dbReference type="GO" id="GO:0004222">
    <property type="term" value="F:metalloendopeptidase activity"/>
    <property type="evidence" value="ECO:0007669"/>
    <property type="project" value="InterPro"/>
</dbReference>
<evidence type="ECO:0000256" key="6">
    <source>
        <dbReference type="ARBA" id="ARBA00022801"/>
    </source>
</evidence>
<evidence type="ECO:0000256" key="11">
    <source>
        <dbReference type="RuleBase" id="RU362031"/>
    </source>
</evidence>
<feature type="transmembrane region" description="Helical" evidence="11">
    <location>
        <begin position="89"/>
        <end position="110"/>
    </location>
</feature>
<dbReference type="InterPro" id="IPR036034">
    <property type="entry name" value="PDZ_sf"/>
</dbReference>
<sequence>MLTTLIFIIVLGILVLVHELGHFILAKRAGMKVEEFGFGFPPRLFGIKRGETFYSLNLIPFGGFVKILGEDGQEQNNPRSFASAKVRTRAGVIVAGVVMNILLAVVLLAIGNAVGLRVGLIDDVSVRQAKDIKVQIIQVAPNSPAEQAGLKPLDEIAGFSVGQQLLGTSSVTEVQDFINKNLGKEVILLTKNGRDLIENKITPRANPPEGEGALGISLATTGIVRYSWYEAIGRGAMDTVNIFRYTVLGYATIIKNIFYTGSAGVELSGPVGIAVITGKAARLGFTYLMQFTALISVNLAVLNIIPFPALDGGRLLFIGIEKLKGRPVSRKVEATINAVGFALLIMLMIYVTTKDILKFF</sequence>
<dbReference type="PANTHER" id="PTHR42837">
    <property type="entry name" value="REGULATOR OF SIGMA-E PROTEASE RSEP"/>
    <property type="match status" value="1"/>
</dbReference>
<keyword evidence="11" id="KW-0479">Metal-binding</keyword>
<dbReference type="Pfam" id="PF02163">
    <property type="entry name" value="Peptidase_M50"/>
    <property type="match status" value="1"/>
</dbReference>
<comment type="similarity">
    <text evidence="3 11">Belongs to the peptidase M50B family.</text>
</comment>
<dbReference type="EMBL" id="MGJI01000005">
    <property type="protein sequence ID" value="OGN05708.1"/>
    <property type="molecule type" value="Genomic_DNA"/>
</dbReference>
<feature type="transmembrane region" description="Helical" evidence="11">
    <location>
        <begin position="6"/>
        <end position="25"/>
    </location>
</feature>
<dbReference type="AlphaFoldDB" id="A0A1F8EYZ0"/>
<keyword evidence="6 11" id="KW-0378">Hydrolase</keyword>
<keyword evidence="7 11" id="KW-0862">Zinc</keyword>
<keyword evidence="8 11" id="KW-1133">Transmembrane helix</keyword>
<protein>
    <recommendedName>
        <fullName evidence="11">Zinc metalloprotease</fullName>
        <ecNumber evidence="11">3.4.24.-</ecNumber>
    </recommendedName>
</protein>
<dbReference type="PANTHER" id="PTHR42837:SF2">
    <property type="entry name" value="MEMBRANE METALLOPROTEASE ARASP2, CHLOROPLASTIC-RELATED"/>
    <property type="match status" value="1"/>
</dbReference>
<keyword evidence="9 11" id="KW-0482">Metalloprotease</keyword>
<evidence type="ECO:0000313" key="13">
    <source>
        <dbReference type="EMBL" id="OGN05708.1"/>
    </source>
</evidence>